<gene>
    <name evidence="1" type="ORF">WG66_12224</name>
</gene>
<comment type="caution">
    <text evidence="1">The sequence shown here is derived from an EMBL/GenBank/DDBJ whole genome shotgun (WGS) entry which is preliminary data.</text>
</comment>
<reference evidence="1 2" key="1">
    <citation type="submission" date="2015-12" db="EMBL/GenBank/DDBJ databases">
        <title>Draft genome sequence of Moniliophthora roreri, the causal agent of frosty pod rot of cacao.</title>
        <authorList>
            <person name="Aime M.C."/>
            <person name="Diaz-Valderrama J.R."/>
            <person name="Kijpornyongpan T."/>
            <person name="Phillips-Mora W."/>
        </authorList>
    </citation>
    <scope>NUCLEOTIDE SEQUENCE [LARGE SCALE GENOMIC DNA]</scope>
    <source>
        <strain evidence="1 2">MCA 2952</strain>
    </source>
</reference>
<accession>A0A0W0FFS1</accession>
<evidence type="ECO:0000313" key="2">
    <source>
        <dbReference type="Proteomes" id="UP000054988"/>
    </source>
</evidence>
<dbReference type="EMBL" id="LATX01002008">
    <property type="protein sequence ID" value="KTB35198.1"/>
    <property type="molecule type" value="Genomic_DNA"/>
</dbReference>
<sequence length="375" mass="42270">MINSRRIPSPTLIDGNESLGGLYFPQELIDEILNDSKLERSDLRSCALVGRAWRSQSQEQLFRDLYVSKVETVSAMEELPKYLSRSARPLTHIFTPKGSAYGDFLLSASELLPQLQGLASFTLCRLLDIQRMKCPLATLCFGWKSFIRSLDASLNYESDQTSGASHLKALILNEARLHTSYSLHRLLAQSRFRYLGESVIRRSSVDPLLSFDARFNDGYGQGHDGWPYHCTSLRAVTIIRSRTIYKELCDERCPLGIAHAQRSQFIDSTGQGFQPLPELKLPPGSKFHSLTHLRTNGNDIRFPPSSTPAMPHFTHQYVVVSLGDIERDGFGMGIVMMIPVIEGPFPDFRDAAPNLQEAVIELKFAFEELQKDKRS</sequence>
<evidence type="ECO:0008006" key="3">
    <source>
        <dbReference type="Google" id="ProtNLM"/>
    </source>
</evidence>
<protein>
    <recommendedName>
        <fullName evidence="3">F-box domain-containing protein</fullName>
    </recommendedName>
</protein>
<dbReference type="Proteomes" id="UP000054988">
    <property type="component" value="Unassembled WGS sequence"/>
</dbReference>
<proteinExistence type="predicted"/>
<evidence type="ECO:0000313" key="1">
    <source>
        <dbReference type="EMBL" id="KTB35198.1"/>
    </source>
</evidence>
<name>A0A0W0FFS1_MONRR</name>
<organism evidence="1 2">
    <name type="scientific">Moniliophthora roreri</name>
    <name type="common">Frosty pod rot fungus</name>
    <name type="synonym">Monilia roreri</name>
    <dbReference type="NCBI Taxonomy" id="221103"/>
    <lineage>
        <taxon>Eukaryota</taxon>
        <taxon>Fungi</taxon>
        <taxon>Dikarya</taxon>
        <taxon>Basidiomycota</taxon>
        <taxon>Agaricomycotina</taxon>
        <taxon>Agaricomycetes</taxon>
        <taxon>Agaricomycetidae</taxon>
        <taxon>Agaricales</taxon>
        <taxon>Marasmiineae</taxon>
        <taxon>Marasmiaceae</taxon>
        <taxon>Moniliophthora</taxon>
    </lineage>
</organism>
<dbReference type="AlphaFoldDB" id="A0A0W0FFS1"/>